<accession>A0ABU3BWQ6</accession>
<proteinExistence type="inferred from homology"/>
<dbReference type="PROSITE" id="PS00934">
    <property type="entry name" value="GLYOXALASE_I_1"/>
    <property type="match status" value="1"/>
</dbReference>
<organism evidence="15 16">
    <name type="scientific">Spectribacter hydrogenoxidans</name>
    <dbReference type="NCBI Taxonomy" id="3075608"/>
    <lineage>
        <taxon>Bacteria</taxon>
        <taxon>Pseudomonadati</taxon>
        <taxon>Pseudomonadota</taxon>
        <taxon>Gammaproteobacteria</taxon>
        <taxon>Salinisphaerales</taxon>
        <taxon>Salinisphaeraceae</taxon>
        <taxon>Spectribacter</taxon>
    </lineage>
</organism>
<keyword evidence="7" id="KW-0479">Metal-binding</keyword>
<dbReference type="GO" id="GO:0004462">
    <property type="term" value="F:lactoylglutathione lyase activity"/>
    <property type="evidence" value="ECO:0007669"/>
    <property type="project" value="UniProtKB-EC"/>
</dbReference>
<dbReference type="Pfam" id="PF00903">
    <property type="entry name" value="Glyoxalase"/>
    <property type="match status" value="1"/>
</dbReference>
<evidence type="ECO:0000256" key="10">
    <source>
        <dbReference type="ARBA" id="ARBA00030291"/>
    </source>
</evidence>
<evidence type="ECO:0000256" key="12">
    <source>
        <dbReference type="ARBA" id="ARBA00032460"/>
    </source>
</evidence>
<dbReference type="EC" id="4.4.1.5" evidence="5"/>
<evidence type="ECO:0000256" key="1">
    <source>
        <dbReference type="ARBA" id="ARBA00001947"/>
    </source>
</evidence>
<evidence type="ECO:0000256" key="11">
    <source>
        <dbReference type="ARBA" id="ARBA00030892"/>
    </source>
</evidence>
<dbReference type="Gene3D" id="3.10.180.10">
    <property type="entry name" value="2,3-Dihydroxybiphenyl 1,2-Dioxygenase, domain 1"/>
    <property type="match status" value="1"/>
</dbReference>
<dbReference type="RefSeq" id="WP_311651451.1">
    <property type="nucleotide sequence ID" value="NZ_JAVRIB010000002.1"/>
</dbReference>
<keyword evidence="6" id="KW-0533">Nickel</keyword>
<evidence type="ECO:0000256" key="9">
    <source>
        <dbReference type="ARBA" id="ARBA00023239"/>
    </source>
</evidence>
<comment type="cofactor">
    <cofactor evidence="2">
        <name>Ni(2+)</name>
        <dbReference type="ChEBI" id="CHEBI:49786"/>
    </cofactor>
</comment>
<evidence type="ECO:0000256" key="8">
    <source>
        <dbReference type="ARBA" id="ARBA00022833"/>
    </source>
</evidence>
<evidence type="ECO:0000313" key="15">
    <source>
        <dbReference type="EMBL" id="MDT0633732.1"/>
    </source>
</evidence>
<dbReference type="EMBL" id="JAVRIB010000002">
    <property type="protein sequence ID" value="MDT0633732.1"/>
    <property type="molecule type" value="Genomic_DNA"/>
</dbReference>
<feature type="domain" description="VOC" evidence="14">
    <location>
        <begin position="8"/>
        <end position="155"/>
    </location>
</feature>
<keyword evidence="16" id="KW-1185">Reference proteome</keyword>
<dbReference type="InterPro" id="IPR018146">
    <property type="entry name" value="Glyoxalase_1_CS"/>
</dbReference>
<evidence type="ECO:0000259" key="14">
    <source>
        <dbReference type="PROSITE" id="PS51819"/>
    </source>
</evidence>
<dbReference type="NCBIfam" id="TIGR00068">
    <property type="entry name" value="glyox_I"/>
    <property type="match status" value="1"/>
</dbReference>
<name>A0ABU3BWQ6_9GAMM</name>
<comment type="similarity">
    <text evidence="4">Belongs to the glyoxalase I family.</text>
</comment>
<reference evidence="15 16" key="1">
    <citation type="submission" date="2023-09" db="EMBL/GenBank/DDBJ databases">
        <authorList>
            <person name="Rey-Velasco X."/>
        </authorList>
    </citation>
    <scope>NUCLEOTIDE SEQUENCE [LARGE SCALE GENOMIC DNA]</scope>
    <source>
        <strain evidence="15 16">W335</strain>
    </source>
</reference>
<evidence type="ECO:0000256" key="7">
    <source>
        <dbReference type="ARBA" id="ARBA00022723"/>
    </source>
</evidence>
<evidence type="ECO:0000256" key="6">
    <source>
        <dbReference type="ARBA" id="ARBA00022596"/>
    </source>
</evidence>
<protein>
    <recommendedName>
        <fullName evidence="5">lactoylglutathione lyase</fullName>
        <ecNumber evidence="5">4.4.1.5</ecNumber>
    </recommendedName>
    <alternativeName>
        <fullName evidence="11">Aldoketomutase</fullName>
    </alternativeName>
    <alternativeName>
        <fullName evidence="10">Ketone-aldehyde mutase</fullName>
    </alternativeName>
    <alternativeName>
        <fullName evidence="12">Methylglyoxalase</fullName>
    </alternativeName>
    <alternativeName>
        <fullName evidence="13">S-D-lactoylglutathione methylglyoxal lyase</fullName>
    </alternativeName>
</protein>
<dbReference type="InterPro" id="IPR037523">
    <property type="entry name" value="VOC_core"/>
</dbReference>
<evidence type="ECO:0000256" key="13">
    <source>
        <dbReference type="ARBA" id="ARBA00033298"/>
    </source>
</evidence>
<dbReference type="PANTHER" id="PTHR10374:SF30">
    <property type="entry name" value="LACTOYLGLUTATHIONE LYASE"/>
    <property type="match status" value="1"/>
</dbReference>
<evidence type="ECO:0000256" key="5">
    <source>
        <dbReference type="ARBA" id="ARBA00012081"/>
    </source>
</evidence>
<comment type="pathway">
    <text evidence="3">Secondary metabolite metabolism; methylglyoxal degradation; (R)-lactate from methylglyoxal: step 1/2.</text>
</comment>
<comment type="caution">
    <text evidence="15">The sequence shown here is derived from an EMBL/GenBank/DDBJ whole genome shotgun (WGS) entry which is preliminary data.</text>
</comment>
<evidence type="ECO:0000256" key="4">
    <source>
        <dbReference type="ARBA" id="ARBA00010363"/>
    </source>
</evidence>
<dbReference type="PROSITE" id="PS51819">
    <property type="entry name" value="VOC"/>
    <property type="match status" value="1"/>
</dbReference>
<evidence type="ECO:0000313" key="16">
    <source>
        <dbReference type="Proteomes" id="UP001251857"/>
    </source>
</evidence>
<dbReference type="InterPro" id="IPR004360">
    <property type="entry name" value="Glyas_Fos-R_dOase_dom"/>
</dbReference>
<dbReference type="PANTHER" id="PTHR10374">
    <property type="entry name" value="LACTOYLGLUTATHIONE LYASE GLYOXALASE I"/>
    <property type="match status" value="1"/>
</dbReference>
<evidence type="ECO:0000256" key="2">
    <source>
        <dbReference type="ARBA" id="ARBA00001967"/>
    </source>
</evidence>
<dbReference type="InterPro" id="IPR029068">
    <property type="entry name" value="Glyas_Bleomycin-R_OHBP_Dase"/>
</dbReference>
<gene>
    <name evidence="15" type="primary">gloA</name>
    <name evidence="15" type="ORF">RM532_02035</name>
</gene>
<dbReference type="CDD" id="cd07233">
    <property type="entry name" value="GlxI_Zn"/>
    <property type="match status" value="1"/>
</dbReference>
<comment type="cofactor">
    <cofactor evidence="1">
        <name>Zn(2+)</name>
        <dbReference type="ChEBI" id="CHEBI:29105"/>
    </cofactor>
</comment>
<evidence type="ECO:0000256" key="3">
    <source>
        <dbReference type="ARBA" id="ARBA00005008"/>
    </source>
</evidence>
<dbReference type="SUPFAM" id="SSF54593">
    <property type="entry name" value="Glyoxalase/Bleomycin resistance protein/Dihydroxybiphenyl dioxygenase"/>
    <property type="match status" value="1"/>
</dbReference>
<dbReference type="InterPro" id="IPR004361">
    <property type="entry name" value="Glyoxalase_1"/>
</dbReference>
<keyword evidence="9 15" id="KW-0456">Lyase</keyword>
<keyword evidence="8" id="KW-0862">Zinc</keyword>
<dbReference type="Proteomes" id="UP001251857">
    <property type="component" value="Unassembled WGS sequence"/>
</dbReference>
<sequence>MAQTDGFTFNHTMLRIKDPAKSLAFYRDVLGMTLLHQADFEGAAFSLYFLARLQPGETPPEDATERARWTFAQRGVLELTHNWGTEADPDVAYHDGNSEPQGYGHIAFDVPDLDAAVAWFDANNVTFQKRPEDGRMNHIAFIRDPDGYWIEILSSSRMA</sequence>